<proteinExistence type="predicted"/>
<sequence>MRGFIVRSSWIIRVFSTFSVRGYLNLRQRRWLELVMDYDITILYYPRKANVLVDALSRKTYSMGCFAAISVEEIPLAWFLLHFPFLDALQHGLGTRLDMSTTLHPQKDGQFEQYLSDESHLLSLNSVKLGLDLSFEEEHIAILDRQVRKLRTNEIALVKVQWKHHSVGEATWETDSDKRSKYPKFF</sequence>
<reference evidence="1" key="1">
    <citation type="submission" date="2023-08" db="EMBL/GenBank/DDBJ databases">
        <title>A de novo genome assembly of Solanum verrucosum Schlechtendal, a Mexican diploid species geographically isolated from the other diploid A-genome species in potato relatives.</title>
        <authorList>
            <person name="Hosaka K."/>
        </authorList>
    </citation>
    <scope>NUCLEOTIDE SEQUENCE</scope>
    <source>
        <tissue evidence="1">Young leaves</tissue>
    </source>
</reference>
<gene>
    <name evidence="1" type="ORF">MTR67_012001</name>
</gene>
<evidence type="ECO:0000313" key="2">
    <source>
        <dbReference type="Proteomes" id="UP001234989"/>
    </source>
</evidence>
<keyword evidence="2" id="KW-1185">Reference proteome</keyword>
<name>A0AAF0Q848_SOLVR</name>
<organism evidence="1 2">
    <name type="scientific">Solanum verrucosum</name>
    <dbReference type="NCBI Taxonomy" id="315347"/>
    <lineage>
        <taxon>Eukaryota</taxon>
        <taxon>Viridiplantae</taxon>
        <taxon>Streptophyta</taxon>
        <taxon>Embryophyta</taxon>
        <taxon>Tracheophyta</taxon>
        <taxon>Spermatophyta</taxon>
        <taxon>Magnoliopsida</taxon>
        <taxon>eudicotyledons</taxon>
        <taxon>Gunneridae</taxon>
        <taxon>Pentapetalae</taxon>
        <taxon>asterids</taxon>
        <taxon>lamiids</taxon>
        <taxon>Solanales</taxon>
        <taxon>Solanaceae</taxon>
        <taxon>Solanoideae</taxon>
        <taxon>Solaneae</taxon>
        <taxon>Solanum</taxon>
    </lineage>
</organism>
<dbReference type="PANTHER" id="PTHR46148:SF60">
    <property type="entry name" value="CHROMO DOMAIN-CONTAINING PROTEIN"/>
    <property type="match status" value="1"/>
</dbReference>
<protein>
    <submittedName>
        <fullName evidence="1">Uncharacterized protein</fullName>
    </submittedName>
</protein>
<evidence type="ECO:0000313" key="1">
    <source>
        <dbReference type="EMBL" id="WMV18616.1"/>
    </source>
</evidence>
<dbReference type="AlphaFoldDB" id="A0AAF0Q848"/>
<accession>A0AAF0Q848</accession>
<dbReference type="EMBL" id="CP133614">
    <property type="protein sequence ID" value="WMV18616.1"/>
    <property type="molecule type" value="Genomic_DNA"/>
</dbReference>
<dbReference type="Proteomes" id="UP001234989">
    <property type="component" value="Chromosome 3"/>
</dbReference>
<dbReference type="PANTHER" id="PTHR46148">
    <property type="entry name" value="CHROMO DOMAIN-CONTAINING PROTEIN"/>
    <property type="match status" value="1"/>
</dbReference>